<keyword evidence="11" id="KW-1185">Reference proteome</keyword>
<protein>
    <recommendedName>
        <fullName evidence="9">Potassium-transporting ATPase potassium-binding subunit</fullName>
    </recommendedName>
    <alternativeName>
        <fullName evidence="9">ATP phosphohydrolase [potassium-transporting] A chain</fullName>
    </alternativeName>
    <alternativeName>
        <fullName evidence="9">Potassium-binding and translocating subunit A</fullName>
    </alternativeName>
    <alternativeName>
        <fullName evidence="9">Potassium-translocating ATPase A chain</fullName>
    </alternativeName>
</protein>
<evidence type="ECO:0000256" key="4">
    <source>
        <dbReference type="ARBA" id="ARBA00022692"/>
    </source>
</evidence>
<dbReference type="GO" id="GO:0008556">
    <property type="term" value="F:P-type potassium transmembrane transporter activity"/>
    <property type="evidence" value="ECO:0007669"/>
    <property type="project" value="InterPro"/>
</dbReference>
<evidence type="ECO:0000313" key="11">
    <source>
        <dbReference type="Proteomes" id="UP000653472"/>
    </source>
</evidence>
<dbReference type="InterPro" id="IPR004623">
    <property type="entry name" value="KdpA"/>
</dbReference>
<evidence type="ECO:0000256" key="1">
    <source>
        <dbReference type="ARBA" id="ARBA00022448"/>
    </source>
</evidence>
<name>A0A969WC72_9GAMM</name>
<dbReference type="PIRSF" id="PIRSF001294">
    <property type="entry name" value="K_ATPaseA"/>
    <property type="match status" value="1"/>
</dbReference>
<comment type="function">
    <text evidence="9">Part of the high-affinity ATP-driven potassium transport (or Kdp) system, which catalyzes the hydrolysis of ATP coupled with the electrogenic transport of potassium into the cytoplasm. This subunit binds the extracellular potassium ions and delivers the ions to the membrane domain of KdpB through an intramembrane tunnel.</text>
</comment>
<feature type="transmembrane region" description="Helical" evidence="9">
    <location>
        <begin position="359"/>
        <end position="378"/>
    </location>
</feature>
<feature type="transmembrane region" description="Helical" evidence="9">
    <location>
        <begin position="384"/>
        <end position="403"/>
    </location>
</feature>
<dbReference type="EMBL" id="JAAVXB010000018">
    <property type="protein sequence ID" value="NKF24686.1"/>
    <property type="molecule type" value="Genomic_DNA"/>
</dbReference>
<comment type="subunit">
    <text evidence="9">The system is composed of three essential subunits: KdpA, KdpB and KdpC.</text>
</comment>
<evidence type="ECO:0000256" key="3">
    <source>
        <dbReference type="ARBA" id="ARBA00022538"/>
    </source>
</evidence>
<gene>
    <name evidence="9 10" type="primary">kdpA</name>
    <name evidence="10" type="ORF">G7Y82_20460</name>
</gene>
<feature type="transmembrane region" description="Helical" evidence="9">
    <location>
        <begin position="137"/>
        <end position="156"/>
    </location>
</feature>
<dbReference type="NCBIfam" id="TIGR00680">
    <property type="entry name" value="kdpA"/>
    <property type="match status" value="1"/>
</dbReference>
<dbReference type="AlphaFoldDB" id="A0A969WC72"/>
<comment type="subcellular location">
    <subcellularLocation>
        <location evidence="9">Cell membrane</location>
        <topology evidence="9">Multi-pass membrane protein</topology>
    </subcellularLocation>
</comment>
<feature type="transmembrane region" description="Helical" evidence="9">
    <location>
        <begin position="532"/>
        <end position="554"/>
    </location>
</feature>
<proteinExistence type="inferred from homology"/>
<evidence type="ECO:0000256" key="2">
    <source>
        <dbReference type="ARBA" id="ARBA00022475"/>
    </source>
</evidence>
<dbReference type="Proteomes" id="UP000653472">
    <property type="component" value="Unassembled WGS sequence"/>
</dbReference>
<keyword evidence="5 9" id="KW-0630">Potassium</keyword>
<reference evidence="10" key="1">
    <citation type="submission" date="2020-03" db="EMBL/GenBank/DDBJ databases">
        <title>Solimonas marina sp. nov., isolated from deep seawater of the Pacific Ocean.</title>
        <authorList>
            <person name="Liu X."/>
            <person name="Lai Q."/>
            <person name="Sun F."/>
            <person name="Gai Y."/>
            <person name="Li G."/>
            <person name="Shao Z."/>
        </authorList>
    </citation>
    <scope>NUCLEOTIDE SEQUENCE</scope>
    <source>
        <strain evidence="10">C16B3</strain>
    </source>
</reference>
<dbReference type="RefSeq" id="WP_168149995.1">
    <property type="nucleotide sequence ID" value="NZ_JAAVXB010000018.1"/>
</dbReference>
<evidence type="ECO:0000313" key="10">
    <source>
        <dbReference type="EMBL" id="NKF24686.1"/>
    </source>
</evidence>
<feature type="transmembrane region" description="Helical" evidence="9">
    <location>
        <begin position="65"/>
        <end position="85"/>
    </location>
</feature>
<evidence type="ECO:0000256" key="6">
    <source>
        <dbReference type="ARBA" id="ARBA00022989"/>
    </source>
</evidence>
<dbReference type="GO" id="GO:0030955">
    <property type="term" value="F:potassium ion binding"/>
    <property type="evidence" value="ECO:0007669"/>
    <property type="project" value="UniProtKB-UniRule"/>
</dbReference>
<sequence length="569" mass="59431">MTFNGWLQIVVYVALLLLLVRPLGGFMHRLYVGERVWLTPLLGPVERGMLRLAGIDGREQQHWSAYAAAMLLFNLGGFVLLYGILRTQAWLPLNPQHLPNLAPALAFNTAISFVTNTNWQAYGGESTMSDLAQMGGLAVQNFLSAATGIALAFALIRGFACRGTTTVGNFWVDLTRVTLYVLLPICLLYALLLIALGVPQNFSDYTPVTTLEGARQLIAQGPVASQEAIKMLGTNGGGFFNANSAHPFENPSALSNLLQMLSIFAIGAALTDVFGRAVGNRRQGHAILGAMLLLFVVGAGLTYWAESAAPSALTHVTALQASGNLEGKETRFGIAASSLYAVITTAASCGAVDAMHDSFTALGGAVPLLNIMLGEVIVGGVGAGFYGMMLYALIAIFMAGLMVGRTPEYLGKKIETREIKLAMLAVLVAPLMILGFTALACVVPAGLAGRLNDGAHGFSEMLYAYSSAAGNNGSAFAGLSADSTFYDVTLAIAMLVGRFAIIVPMLAIAGALAAKRAVPPSAGTLPSDGGLFVALLIAVVLVFGGLTFLPSLVLGPVAEHTAMLTGGQP</sequence>
<feature type="transmembrane region" description="Helical" evidence="9">
    <location>
        <begin position="286"/>
        <end position="305"/>
    </location>
</feature>
<comment type="caution">
    <text evidence="10">The sequence shown here is derived from an EMBL/GenBank/DDBJ whole genome shotgun (WGS) entry which is preliminary data.</text>
</comment>
<feature type="transmembrane region" description="Helical" evidence="9">
    <location>
        <begin position="332"/>
        <end position="352"/>
    </location>
</feature>
<keyword evidence="4 9" id="KW-0812">Transmembrane</keyword>
<comment type="similarity">
    <text evidence="9">Belongs to the KdpA family.</text>
</comment>
<feature type="transmembrane region" description="Helical" evidence="9">
    <location>
        <begin position="424"/>
        <end position="447"/>
    </location>
</feature>
<feature type="transmembrane region" description="Helical" evidence="9">
    <location>
        <begin position="488"/>
        <end position="512"/>
    </location>
</feature>
<evidence type="ECO:0000256" key="7">
    <source>
        <dbReference type="ARBA" id="ARBA00023065"/>
    </source>
</evidence>
<accession>A0A969WC72</accession>
<evidence type="ECO:0000256" key="9">
    <source>
        <dbReference type="HAMAP-Rule" id="MF_00275"/>
    </source>
</evidence>
<keyword evidence="1 9" id="KW-0813">Transport</keyword>
<evidence type="ECO:0000256" key="8">
    <source>
        <dbReference type="ARBA" id="ARBA00023136"/>
    </source>
</evidence>
<keyword evidence="8 9" id="KW-0472">Membrane</keyword>
<keyword evidence="3 9" id="KW-0633">Potassium transport</keyword>
<organism evidence="10 11">
    <name type="scientific">Solimonas marina</name>
    <dbReference type="NCBI Taxonomy" id="2714601"/>
    <lineage>
        <taxon>Bacteria</taxon>
        <taxon>Pseudomonadati</taxon>
        <taxon>Pseudomonadota</taxon>
        <taxon>Gammaproteobacteria</taxon>
        <taxon>Nevskiales</taxon>
        <taxon>Nevskiaceae</taxon>
        <taxon>Solimonas</taxon>
    </lineage>
</organism>
<keyword evidence="2 9" id="KW-1003">Cell membrane</keyword>
<dbReference type="HAMAP" id="MF_00275">
    <property type="entry name" value="KdpA"/>
    <property type="match status" value="1"/>
</dbReference>
<feature type="transmembrane region" description="Helical" evidence="9">
    <location>
        <begin position="257"/>
        <end position="274"/>
    </location>
</feature>
<feature type="transmembrane region" description="Helical" evidence="9">
    <location>
        <begin position="6"/>
        <end position="24"/>
    </location>
</feature>
<dbReference type="PANTHER" id="PTHR30607">
    <property type="entry name" value="POTASSIUM-TRANSPORTING ATPASE A CHAIN"/>
    <property type="match status" value="1"/>
</dbReference>
<dbReference type="GO" id="GO:0005886">
    <property type="term" value="C:plasma membrane"/>
    <property type="evidence" value="ECO:0007669"/>
    <property type="project" value="UniProtKB-SubCell"/>
</dbReference>
<dbReference type="PANTHER" id="PTHR30607:SF2">
    <property type="entry name" value="POTASSIUM-TRANSPORTING ATPASE POTASSIUM-BINDING SUBUNIT"/>
    <property type="match status" value="1"/>
</dbReference>
<dbReference type="Pfam" id="PF03814">
    <property type="entry name" value="KdpA"/>
    <property type="match status" value="1"/>
</dbReference>
<keyword evidence="6 9" id="KW-1133">Transmembrane helix</keyword>
<keyword evidence="7 9" id="KW-0406">Ion transport</keyword>
<evidence type="ECO:0000256" key="5">
    <source>
        <dbReference type="ARBA" id="ARBA00022958"/>
    </source>
</evidence>
<feature type="transmembrane region" description="Helical" evidence="9">
    <location>
        <begin position="177"/>
        <end position="198"/>
    </location>
</feature>